<dbReference type="Gene3D" id="3.20.20.140">
    <property type="entry name" value="Metal-dependent hydrolases"/>
    <property type="match status" value="1"/>
</dbReference>
<name>A0ABD5XF01_9EURY</name>
<sequence>MVERVIDCGRLVDGTESNPLRDARLLVADGRVADVGTQESVRKPDNAKHTSVPDATVIPGLIDAHLHLTGGRSMDPFDWITTPVSQEAARATADLRKLVSAGFTTVRDVGSDTGIGLREAVNEGAIPGPRIYTSGQFISQTGGHGDDHFLPHQWVREENNRGISTLADGEDECRKEARKRIRDGADLIKIMTTGGVLSEKDAPDQTQFTETEIQAFVEEAHRVDIPVASHAQGSEGIRLALDNGVDTIEHGFWLTEEVIDAFLETGATYVPTLSIMHRLCEYGDEYGVPEYGLKKAHNAREAHFDSVKRAYEADVPIALGTDFIGPELVPHGENALEAELFVEEVGMDEHDVVRAGTAIAARTLPDDDLGTLEPGNHADFLILDENPLDDINALRSAIRTVYKGGEPVLG</sequence>
<dbReference type="EMBL" id="JBHSZQ010000052">
    <property type="protein sequence ID" value="MFC7127765.1"/>
    <property type="molecule type" value="Genomic_DNA"/>
</dbReference>
<dbReference type="AlphaFoldDB" id="A0ABD5XF01"/>
<dbReference type="Proteomes" id="UP001596414">
    <property type="component" value="Unassembled WGS sequence"/>
</dbReference>
<dbReference type="InterPro" id="IPR051781">
    <property type="entry name" value="Metallo-dep_Hydrolase"/>
</dbReference>
<comment type="caution">
    <text evidence="2">The sequence shown here is derived from an EMBL/GenBank/DDBJ whole genome shotgun (WGS) entry which is preliminary data.</text>
</comment>
<proteinExistence type="predicted"/>
<accession>A0ABD5XF01</accession>
<dbReference type="InterPro" id="IPR006680">
    <property type="entry name" value="Amidohydro-rel"/>
</dbReference>
<dbReference type="PANTHER" id="PTHR43135">
    <property type="entry name" value="ALPHA-D-RIBOSE 1-METHYLPHOSPHONATE 5-TRIPHOSPHATE DIPHOSPHATASE"/>
    <property type="match status" value="1"/>
</dbReference>
<dbReference type="SUPFAM" id="SSF51338">
    <property type="entry name" value="Composite domain of metallo-dependent hydrolases"/>
    <property type="match status" value="1"/>
</dbReference>
<evidence type="ECO:0000313" key="3">
    <source>
        <dbReference type="Proteomes" id="UP001596414"/>
    </source>
</evidence>
<dbReference type="InterPro" id="IPR057744">
    <property type="entry name" value="OTAase-like"/>
</dbReference>
<dbReference type="RefSeq" id="WP_267636780.1">
    <property type="nucleotide sequence ID" value="NZ_JAODIY010000006.1"/>
</dbReference>
<feature type="domain" description="Amidohydrolase-related" evidence="1">
    <location>
        <begin position="56"/>
        <end position="408"/>
    </location>
</feature>
<dbReference type="InterPro" id="IPR011059">
    <property type="entry name" value="Metal-dep_hydrolase_composite"/>
</dbReference>
<evidence type="ECO:0000259" key="1">
    <source>
        <dbReference type="Pfam" id="PF01979"/>
    </source>
</evidence>
<organism evidence="2 3">
    <name type="scientific">Halovenus rubra</name>
    <dbReference type="NCBI Taxonomy" id="869890"/>
    <lineage>
        <taxon>Archaea</taxon>
        <taxon>Methanobacteriati</taxon>
        <taxon>Methanobacteriota</taxon>
        <taxon>Stenosarchaea group</taxon>
        <taxon>Halobacteria</taxon>
        <taxon>Halobacteriales</taxon>
        <taxon>Haloarculaceae</taxon>
        <taxon>Halovenus</taxon>
    </lineage>
</organism>
<dbReference type="Pfam" id="PF01979">
    <property type="entry name" value="Amidohydro_1"/>
    <property type="match status" value="1"/>
</dbReference>
<reference evidence="2 3" key="1">
    <citation type="journal article" date="2014" name="Int. J. Syst. Evol. Microbiol.">
        <title>Complete genome sequence of Corynebacterium casei LMG S-19264T (=DSM 44701T), isolated from a smear-ripened cheese.</title>
        <authorList>
            <consortium name="US DOE Joint Genome Institute (JGI-PGF)"/>
            <person name="Walter F."/>
            <person name="Albersmeier A."/>
            <person name="Kalinowski J."/>
            <person name="Ruckert C."/>
        </authorList>
    </citation>
    <scope>NUCLEOTIDE SEQUENCE [LARGE SCALE GENOMIC DNA]</scope>
    <source>
        <strain evidence="2 3">CGMCC 4.7215</strain>
    </source>
</reference>
<dbReference type="PANTHER" id="PTHR43135:SF3">
    <property type="entry name" value="ALPHA-D-RIBOSE 1-METHYLPHOSPHONATE 5-TRIPHOSPHATE DIPHOSPHATASE"/>
    <property type="match status" value="1"/>
</dbReference>
<dbReference type="CDD" id="cd01299">
    <property type="entry name" value="Met_dep_hydrolase_A"/>
    <property type="match status" value="1"/>
</dbReference>
<dbReference type="Gene3D" id="2.30.40.10">
    <property type="entry name" value="Urease, subunit C, domain 1"/>
    <property type="match status" value="1"/>
</dbReference>
<evidence type="ECO:0000313" key="2">
    <source>
        <dbReference type="EMBL" id="MFC7127765.1"/>
    </source>
</evidence>
<dbReference type="InterPro" id="IPR032466">
    <property type="entry name" value="Metal_Hydrolase"/>
</dbReference>
<protein>
    <submittedName>
        <fullName evidence="2">Amidohydrolase family protein</fullName>
    </submittedName>
</protein>
<gene>
    <name evidence="2" type="ORF">ACFQJ7_17365</name>
</gene>
<dbReference type="SUPFAM" id="SSF51556">
    <property type="entry name" value="Metallo-dependent hydrolases"/>
    <property type="match status" value="1"/>
</dbReference>